<dbReference type="InterPro" id="IPR037523">
    <property type="entry name" value="VOC_core"/>
</dbReference>
<dbReference type="RefSeq" id="WP_205119979.1">
    <property type="nucleotide sequence ID" value="NZ_JAFBCM010000001.1"/>
</dbReference>
<dbReference type="PROSITE" id="PS51819">
    <property type="entry name" value="VOC"/>
    <property type="match status" value="1"/>
</dbReference>
<dbReference type="Gene3D" id="3.30.720.120">
    <property type="match status" value="1"/>
</dbReference>
<dbReference type="InterPro" id="IPR004360">
    <property type="entry name" value="Glyas_Fos-R_dOase_dom"/>
</dbReference>
<gene>
    <name evidence="2" type="ORF">ACFOUW_05170</name>
</gene>
<protein>
    <submittedName>
        <fullName evidence="2">VOC family protein</fullName>
    </submittedName>
</protein>
<proteinExistence type="predicted"/>
<evidence type="ECO:0000313" key="2">
    <source>
        <dbReference type="EMBL" id="MFC3760218.1"/>
    </source>
</evidence>
<sequence>MTEYATPTVVPFLMYEDGAAAIDFLTKAFGFNERYRLQNDDGSIGHAELSIGDDGVVFLASGLGAYESPKHHAENCERARSWQDTPYIINGVYLQVDDIHAHFDNAKAAGATILSAVEDSGHGVLYRAADLEGQRWMFSQRPDAAS</sequence>
<dbReference type="Gene3D" id="3.30.720.110">
    <property type="match status" value="1"/>
</dbReference>
<accession>A0ABV7Y681</accession>
<dbReference type="SUPFAM" id="SSF54593">
    <property type="entry name" value="Glyoxalase/Bleomycin resistance protein/Dihydroxybiphenyl dioxygenase"/>
    <property type="match status" value="1"/>
</dbReference>
<feature type="domain" description="VOC" evidence="1">
    <location>
        <begin position="6"/>
        <end position="141"/>
    </location>
</feature>
<organism evidence="2 3">
    <name type="scientific">Tenggerimyces flavus</name>
    <dbReference type="NCBI Taxonomy" id="1708749"/>
    <lineage>
        <taxon>Bacteria</taxon>
        <taxon>Bacillati</taxon>
        <taxon>Actinomycetota</taxon>
        <taxon>Actinomycetes</taxon>
        <taxon>Propionibacteriales</taxon>
        <taxon>Nocardioidaceae</taxon>
        <taxon>Tenggerimyces</taxon>
    </lineage>
</organism>
<dbReference type="Proteomes" id="UP001595699">
    <property type="component" value="Unassembled WGS sequence"/>
</dbReference>
<dbReference type="PANTHER" id="PTHR34109">
    <property type="entry name" value="BNAUNNG04460D PROTEIN-RELATED"/>
    <property type="match status" value="1"/>
</dbReference>
<evidence type="ECO:0000259" key="1">
    <source>
        <dbReference type="PROSITE" id="PS51819"/>
    </source>
</evidence>
<comment type="caution">
    <text evidence="2">The sequence shown here is derived from an EMBL/GenBank/DDBJ whole genome shotgun (WGS) entry which is preliminary data.</text>
</comment>
<dbReference type="Pfam" id="PF00903">
    <property type="entry name" value="Glyoxalase"/>
    <property type="match status" value="1"/>
</dbReference>
<reference evidence="3" key="1">
    <citation type="journal article" date="2019" name="Int. J. Syst. Evol. Microbiol.">
        <title>The Global Catalogue of Microorganisms (GCM) 10K type strain sequencing project: providing services to taxonomists for standard genome sequencing and annotation.</title>
        <authorList>
            <consortium name="The Broad Institute Genomics Platform"/>
            <consortium name="The Broad Institute Genome Sequencing Center for Infectious Disease"/>
            <person name="Wu L."/>
            <person name="Ma J."/>
        </authorList>
    </citation>
    <scope>NUCLEOTIDE SEQUENCE [LARGE SCALE GENOMIC DNA]</scope>
    <source>
        <strain evidence="3">CGMCC 4.7241</strain>
    </source>
</reference>
<dbReference type="PANTHER" id="PTHR34109:SF1">
    <property type="entry name" value="VOC DOMAIN-CONTAINING PROTEIN"/>
    <property type="match status" value="1"/>
</dbReference>
<dbReference type="EMBL" id="JBHRZH010000004">
    <property type="protein sequence ID" value="MFC3760218.1"/>
    <property type="molecule type" value="Genomic_DNA"/>
</dbReference>
<name>A0ABV7Y681_9ACTN</name>
<evidence type="ECO:0000313" key="3">
    <source>
        <dbReference type="Proteomes" id="UP001595699"/>
    </source>
</evidence>
<keyword evidence="3" id="KW-1185">Reference proteome</keyword>
<dbReference type="InterPro" id="IPR029068">
    <property type="entry name" value="Glyas_Bleomycin-R_OHBP_Dase"/>
</dbReference>